<evidence type="ECO:0000256" key="9">
    <source>
        <dbReference type="ARBA" id="ARBA00022840"/>
    </source>
</evidence>
<dbReference type="GO" id="GO:0006183">
    <property type="term" value="P:GTP biosynthetic process"/>
    <property type="evidence" value="ECO:0007669"/>
    <property type="project" value="InterPro"/>
</dbReference>
<evidence type="ECO:0000256" key="6">
    <source>
        <dbReference type="ARBA" id="ARBA00022723"/>
    </source>
</evidence>
<dbReference type="NCBIfam" id="NF001908">
    <property type="entry name" value="PRK00668.1"/>
    <property type="match status" value="1"/>
</dbReference>
<dbReference type="PANTHER" id="PTHR11349">
    <property type="entry name" value="NUCLEOSIDE DIPHOSPHATE KINASE"/>
    <property type="match status" value="1"/>
</dbReference>
<evidence type="ECO:0000256" key="2">
    <source>
        <dbReference type="ARBA" id="ARBA00008142"/>
    </source>
</evidence>
<dbReference type="PROSITE" id="PS00469">
    <property type="entry name" value="NDPK"/>
    <property type="match status" value="1"/>
</dbReference>
<gene>
    <name evidence="13" type="ORF">UFOPK1693_00857</name>
</gene>
<keyword evidence="9" id="KW-0067">ATP-binding</keyword>
<dbReference type="GO" id="GO:0005524">
    <property type="term" value="F:ATP binding"/>
    <property type="evidence" value="ECO:0007669"/>
    <property type="project" value="UniProtKB-KW"/>
</dbReference>
<keyword evidence="5" id="KW-0808">Transferase</keyword>
<dbReference type="AlphaFoldDB" id="A0A6J6E957"/>
<dbReference type="InterPro" id="IPR001564">
    <property type="entry name" value="Nucleoside_diP_kinase"/>
</dbReference>
<dbReference type="EC" id="2.7.4.6" evidence="3"/>
<evidence type="ECO:0000256" key="5">
    <source>
        <dbReference type="ARBA" id="ARBA00022679"/>
    </source>
</evidence>
<evidence type="ECO:0000256" key="1">
    <source>
        <dbReference type="ARBA" id="ARBA00001946"/>
    </source>
</evidence>
<evidence type="ECO:0000256" key="8">
    <source>
        <dbReference type="ARBA" id="ARBA00022777"/>
    </source>
</evidence>
<keyword evidence="6" id="KW-0479">Metal-binding</keyword>
<proteinExistence type="inferred from homology"/>
<dbReference type="GO" id="GO:0006228">
    <property type="term" value="P:UTP biosynthetic process"/>
    <property type="evidence" value="ECO:0007669"/>
    <property type="project" value="InterPro"/>
</dbReference>
<keyword evidence="11" id="KW-0546">Nucleotide metabolism</keyword>
<dbReference type="SUPFAM" id="SSF54919">
    <property type="entry name" value="Nucleoside diphosphate kinase, NDK"/>
    <property type="match status" value="1"/>
</dbReference>
<keyword evidence="7" id="KW-0547">Nucleotide-binding</keyword>
<reference evidence="13" key="1">
    <citation type="submission" date="2020-05" db="EMBL/GenBank/DDBJ databases">
        <authorList>
            <person name="Chiriac C."/>
            <person name="Salcher M."/>
            <person name="Ghai R."/>
            <person name="Kavagutti S V."/>
        </authorList>
    </citation>
    <scope>NUCLEOTIDE SEQUENCE</scope>
</reference>
<dbReference type="SMART" id="SM00562">
    <property type="entry name" value="NDK"/>
    <property type="match status" value="1"/>
</dbReference>
<evidence type="ECO:0000256" key="7">
    <source>
        <dbReference type="ARBA" id="ARBA00022741"/>
    </source>
</evidence>
<dbReference type="Gene3D" id="3.30.70.141">
    <property type="entry name" value="Nucleoside diphosphate kinase-like domain"/>
    <property type="match status" value="1"/>
</dbReference>
<organism evidence="13">
    <name type="scientific">freshwater metagenome</name>
    <dbReference type="NCBI Taxonomy" id="449393"/>
    <lineage>
        <taxon>unclassified sequences</taxon>
        <taxon>metagenomes</taxon>
        <taxon>ecological metagenomes</taxon>
    </lineage>
</organism>
<dbReference type="InterPro" id="IPR036850">
    <property type="entry name" value="NDK-like_dom_sf"/>
</dbReference>
<dbReference type="EMBL" id="CAEZTO010000012">
    <property type="protein sequence ID" value="CAB4573100.1"/>
    <property type="molecule type" value="Genomic_DNA"/>
</dbReference>
<dbReference type="PROSITE" id="PS51374">
    <property type="entry name" value="NDPK_LIKE"/>
    <property type="match status" value="1"/>
</dbReference>
<dbReference type="GO" id="GO:0046872">
    <property type="term" value="F:metal ion binding"/>
    <property type="evidence" value="ECO:0007669"/>
    <property type="project" value="UniProtKB-KW"/>
</dbReference>
<dbReference type="CDD" id="cd04413">
    <property type="entry name" value="NDPk_I"/>
    <property type="match status" value="1"/>
</dbReference>
<dbReference type="GO" id="GO:0006241">
    <property type="term" value="P:CTP biosynthetic process"/>
    <property type="evidence" value="ECO:0007669"/>
    <property type="project" value="InterPro"/>
</dbReference>
<evidence type="ECO:0000256" key="4">
    <source>
        <dbReference type="ARBA" id="ARBA00017632"/>
    </source>
</evidence>
<protein>
    <recommendedName>
        <fullName evidence="4">Nucleoside diphosphate kinase</fullName>
        <ecNumber evidence="3">2.7.4.6</ecNumber>
    </recommendedName>
</protein>
<sequence length="135" mass="14993">MNATLVLIKPDGVRRNLVGEIIARCEAKGYKVADLRLVQPNPELLEQHYAEHKGKPFYEPLLEFMLSGPTVALRLEGERVIEGFRNLAGATDPTLAAPGTIRGDLSRDWGTKVIQNLVHGSDSEESAKRELAIWF</sequence>
<comment type="similarity">
    <text evidence="2">Belongs to the NDK family.</text>
</comment>
<feature type="domain" description="Nucleoside diphosphate kinase-like" evidence="12">
    <location>
        <begin position="1"/>
        <end position="135"/>
    </location>
</feature>
<dbReference type="PRINTS" id="PR01243">
    <property type="entry name" value="NUCDPKINASE"/>
</dbReference>
<comment type="cofactor">
    <cofactor evidence="1">
        <name>Mg(2+)</name>
        <dbReference type="ChEBI" id="CHEBI:18420"/>
    </cofactor>
</comment>
<evidence type="ECO:0000256" key="11">
    <source>
        <dbReference type="ARBA" id="ARBA00023080"/>
    </source>
</evidence>
<evidence type="ECO:0000259" key="12">
    <source>
        <dbReference type="SMART" id="SM00562"/>
    </source>
</evidence>
<evidence type="ECO:0000256" key="10">
    <source>
        <dbReference type="ARBA" id="ARBA00022842"/>
    </source>
</evidence>
<dbReference type="GO" id="GO:0004550">
    <property type="term" value="F:nucleoside diphosphate kinase activity"/>
    <property type="evidence" value="ECO:0007669"/>
    <property type="project" value="UniProtKB-EC"/>
</dbReference>
<dbReference type="InterPro" id="IPR023005">
    <property type="entry name" value="Nucleoside_diP_kinase_AS"/>
</dbReference>
<keyword evidence="10" id="KW-0460">Magnesium</keyword>
<dbReference type="Pfam" id="PF00334">
    <property type="entry name" value="NDK"/>
    <property type="match status" value="1"/>
</dbReference>
<evidence type="ECO:0000313" key="13">
    <source>
        <dbReference type="EMBL" id="CAB4573100.1"/>
    </source>
</evidence>
<evidence type="ECO:0000256" key="3">
    <source>
        <dbReference type="ARBA" id="ARBA00012966"/>
    </source>
</evidence>
<accession>A0A6J6E957</accession>
<name>A0A6J6E957_9ZZZZ</name>
<keyword evidence="8" id="KW-0418">Kinase</keyword>
<dbReference type="FunFam" id="3.30.70.141:FF:000003">
    <property type="entry name" value="Nucleoside diphosphate kinase"/>
    <property type="match status" value="1"/>
</dbReference>
<dbReference type="InterPro" id="IPR034907">
    <property type="entry name" value="NDK-like_dom"/>
</dbReference>